<dbReference type="Proteomes" id="UP000823561">
    <property type="component" value="Chromosome 8"/>
</dbReference>
<dbReference type="PANTHER" id="PTHR13479:SF66">
    <property type="entry name" value="LARGE RIBOSOMAL SUBUNIT PROTEIN ML66"/>
    <property type="match status" value="1"/>
</dbReference>
<dbReference type="Pfam" id="PF01084">
    <property type="entry name" value="Ribosomal_S18"/>
    <property type="match status" value="1"/>
</dbReference>
<evidence type="ECO:0000313" key="9">
    <source>
        <dbReference type="EMBL" id="KAG5276931.1"/>
    </source>
</evidence>
<dbReference type="AlphaFoldDB" id="A0AAV6GSU9"/>
<dbReference type="InterPro" id="IPR001648">
    <property type="entry name" value="Ribosomal_bS18"/>
</dbReference>
<keyword evidence="4" id="KW-0496">Mitochondrion</keyword>
<comment type="similarity">
    <text evidence="6">Belongs to the bacterial ribosomal protein bS18 family. Mitochondrion-specific ribosomal protein mL66 subfamily.</text>
</comment>
<organism evidence="9 10">
    <name type="scientific">Alosa alosa</name>
    <name type="common">allis shad</name>
    <dbReference type="NCBI Taxonomy" id="278164"/>
    <lineage>
        <taxon>Eukaryota</taxon>
        <taxon>Metazoa</taxon>
        <taxon>Chordata</taxon>
        <taxon>Craniata</taxon>
        <taxon>Vertebrata</taxon>
        <taxon>Euteleostomi</taxon>
        <taxon>Actinopterygii</taxon>
        <taxon>Neopterygii</taxon>
        <taxon>Teleostei</taxon>
        <taxon>Clupei</taxon>
        <taxon>Clupeiformes</taxon>
        <taxon>Clupeoidei</taxon>
        <taxon>Clupeidae</taxon>
        <taxon>Alosa</taxon>
    </lineage>
</organism>
<dbReference type="GO" id="GO:0070181">
    <property type="term" value="F:small ribosomal subunit rRNA binding"/>
    <property type="evidence" value="ECO:0007669"/>
    <property type="project" value="TreeGrafter"/>
</dbReference>
<dbReference type="PANTHER" id="PTHR13479">
    <property type="entry name" value="30S RIBOSOMAL PROTEIN S18"/>
    <property type="match status" value="1"/>
</dbReference>
<evidence type="ECO:0000256" key="7">
    <source>
        <dbReference type="ARBA" id="ARBA00071652"/>
    </source>
</evidence>
<dbReference type="Gene3D" id="4.10.640.10">
    <property type="entry name" value="Ribosomal protein S18"/>
    <property type="match status" value="1"/>
</dbReference>
<proteinExistence type="inferred from homology"/>
<dbReference type="InterPro" id="IPR036870">
    <property type="entry name" value="Ribosomal_bS18_sf"/>
</dbReference>
<evidence type="ECO:0000256" key="2">
    <source>
        <dbReference type="ARBA" id="ARBA00022946"/>
    </source>
</evidence>
<accession>A0AAV6GSU9</accession>
<dbReference type="SUPFAM" id="SSF46911">
    <property type="entry name" value="Ribosomal protein S18"/>
    <property type="match status" value="1"/>
</dbReference>
<feature type="region of interest" description="Disordered" evidence="8">
    <location>
        <begin position="142"/>
        <end position="162"/>
    </location>
</feature>
<dbReference type="GO" id="GO:0005763">
    <property type="term" value="C:mitochondrial small ribosomal subunit"/>
    <property type="evidence" value="ECO:0007669"/>
    <property type="project" value="TreeGrafter"/>
</dbReference>
<gene>
    <name evidence="9" type="ORF">AALO_G00111500</name>
</gene>
<evidence type="ECO:0000313" key="10">
    <source>
        <dbReference type="Proteomes" id="UP000823561"/>
    </source>
</evidence>
<dbReference type="GO" id="GO:0032543">
    <property type="term" value="P:mitochondrial translation"/>
    <property type="evidence" value="ECO:0007669"/>
    <property type="project" value="TreeGrafter"/>
</dbReference>
<evidence type="ECO:0000256" key="1">
    <source>
        <dbReference type="ARBA" id="ARBA00004173"/>
    </source>
</evidence>
<name>A0AAV6GSU9_9TELE</name>
<evidence type="ECO:0000256" key="6">
    <source>
        <dbReference type="ARBA" id="ARBA00061060"/>
    </source>
</evidence>
<comment type="subcellular location">
    <subcellularLocation>
        <location evidence="1">Mitochondrion</location>
    </subcellularLocation>
</comment>
<keyword evidence="10" id="KW-1185">Reference proteome</keyword>
<evidence type="ECO:0000256" key="4">
    <source>
        <dbReference type="ARBA" id="ARBA00023128"/>
    </source>
</evidence>
<reference evidence="9" key="1">
    <citation type="submission" date="2020-10" db="EMBL/GenBank/DDBJ databases">
        <title>Chromosome-scale genome assembly of the Allis shad, Alosa alosa.</title>
        <authorList>
            <person name="Margot Z."/>
            <person name="Christophe K."/>
            <person name="Cabau C."/>
            <person name="Louis A."/>
            <person name="Berthelot C."/>
            <person name="Parey E."/>
            <person name="Roest Crollius H."/>
            <person name="Montfort J."/>
            <person name="Robinson-Rechavi M."/>
            <person name="Bucao C."/>
            <person name="Bouchez O."/>
            <person name="Gislard M."/>
            <person name="Lluch J."/>
            <person name="Milhes M."/>
            <person name="Lampietro C."/>
            <person name="Lopez Roques C."/>
            <person name="Donnadieu C."/>
            <person name="Braasch I."/>
            <person name="Desvignes T."/>
            <person name="Postlethwait J."/>
            <person name="Bobe J."/>
            <person name="Guiguen Y."/>
        </authorList>
    </citation>
    <scope>NUCLEOTIDE SEQUENCE</scope>
    <source>
        <strain evidence="9">M-15738</strain>
        <tissue evidence="9">Blood</tissue>
    </source>
</reference>
<keyword evidence="5" id="KW-0687">Ribonucleoprotein</keyword>
<protein>
    <recommendedName>
        <fullName evidence="7">Large ribosomal subunit protein mL66</fullName>
    </recommendedName>
</protein>
<evidence type="ECO:0000256" key="5">
    <source>
        <dbReference type="ARBA" id="ARBA00023274"/>
    </source>
</evidence>
<dbReference type="FunFam" id="4.10.640.10:FF:000011">
    <property type="entry name" value="28S ribosomal protein S18a, mitochondrial"/>
    <property type="match status" value="1"/>
</dbReference>
<evidence type="ECO:0000256" key="8">
    <source>
        <dbReference type="SAM" id="MobiDB-lite"/>
    </source>
</evidence>
<comment type="caution">
    <text evidence="9">The sequence shown here is derived from an EMBL/GenBank/DDBJ whole genome shotgun (WGS) entry which is preliminary data.</text>
</comment>
<dbReference type="EMBL" id="JADWDJ010000008">
    <property type="protein sequence ID" value="KAG5276931.1"/>
    <property type="molecule type" value="Genomic_DNA"/>
</dbReference>
<dbReference type="GO" id="GO:0005743">
    <property type="term" value="C:mitochondrial inner membrane"/>
    <property type="evidence" value="ECO:0007669"/>
    <property type="project" value="UniProtKB-ARBA"/>
</dbReference>
<evidence type="ECO:0000256" key="3">
    <source>
        <dbReference type="ARBA" id="ARBA00022980"/>
    </source>
</evidence>
<keyword evidence="2" id="KW-0809">Transit peptide</keyword>
<keyword evidence="3" id="KW-0689">Ribosomal protein</keyword>
<sequence length="211" mass="23747">MAAHGIMKSVLTCFSNAQRIVAKSSCFTTLQNVNRLPQLAVFGHVPSRGIVKVVEKQEGKTTTLEGVTVDSPDTPVPPNPSAHCPIYRWNLQNKYDYTDVLLLSQFIRSDGGMLPRRVTGLCTPEHYKIAACVRMAQRAGMSASDHKPTLPEGHTPKPKPQLNRYLTRWSAGTARPIYKRGLKWCKKRMPVGDPILKNNIQYGKRPIRFWH</sequence>
<dbReference type="GO" id="GO:0003735">
    <property type="term" value="F:structural constituent of ribosome"/>
    <property type="evidence" value="ECO:0007669"/>
    <property type="project" value="InterPro"/>
</dbReference>